<name>A0A6B2LLZ5_9EUKA</name>
<dbReference type="GO" id="GO:0005787">
    <property type="term" value="C:signal peptidase complex"/>
    <property type="evidence" value="ECO:0007669"/>
    <property type="project" value="InterPro"/>
</dbReference>
<dbReference type="PANTHER" id="PTHR12804:SF0">
    <property type="entry name" value="SIGNAL PEPTIDASE COMPLEX SUBUNIT 3"/>
    <property type="match status" value="1"/>
</dbReference>
<dbReference type="Pfam" id="PF04573">
    <property type="entry name" value="SPC22"/>
    <property type="match status" value="1"/>
</dbReference>
<comment type="subcellular location">
    <subcellularLocation>
        <location evidence="1">Endoplasmic reticulum membrane</location>
        <topology evidence="1">Single-pass type II membrane protein</topology>
    </subcellularLocation>
</comment>
<evidence type="ECO:0000256" key="7">
    <source>
        <dbReference type="ARBA" id="ARBA00023136"/>
    </source>
</evidence>
<keyword evidence="3" id="KW-0812">Transmembrane</keyword>
<keyword evidence="5" id="KW-0735">Signal-anchor</keyword>
<evidence type="ECO:0000256" key="2">
    <source>
        <dbReference type="ARBA" id="ARBA00009289"/>
    </source>
</evidence>
<evidence type="ECO:0000256" key="3">
    <source>
        <dbReference type="ARBA" id="ARBA00022692"/>
    </source>
</evidence>
<sequence>MHTFSSRANAILTFGVVVLIVAACLSHLTSYHLRKPPTGTGIAVNSKTIYVVAAQRRGFLPPGDEANFLFDLDIDLTPVWTWNTKVLFVYLTAEYTTESNVVNQVVFWDRIITKKKDAHLTLKSEQTEYGIQDQGWNLKGRNLNITFSINEMPITGLLNLNVPFSETLQLPVVYTR</sequence>
<dbReference type="PANTHER" id="PTHR12804">
    <property type="entry name" value="MICROSOMAL SIGNAL PEPTIDASE 23 KD SUBUNIT SPC22/23"/>
    <property type="match status" value="1"/>
</dbReference>
<evidence type="ECO:0000256" key="1">
    <source>
        <dbReference type="ARBA" id="ARBA00004648"/>
    </source>
</evidence>
<dbReference type="AlphaFoldDB" id="A0A6B2LLZ5"/>
<comment type="similarity">
    <text evidence="2">Belongs to the SPCS3 family.</text>
</comment>
<evidence type="ECO:0000256" key="4">
    <source>
        <dbReference type="ARBA" id="ARBA00022824"/>
    </source>
</evidence>
<dbReference type="InterPro" id="IPR007653">
    <property type="entry name" value="SPC3"/>
</dbReference>
<reference evidence="9" key="1">
    <citation type="journal article" date="2020" name="J. Eukaryot. Microbiol.">
        <title>De novo Sequencing, Assembly and Annotation of the Transcriptome for the Free-Living Testate Amoeba Arcella intermedia.</title>
        <authorList>
            <person name="Ribeiro G.M."/>
            <person name="Porfirio-Sousa A.L."/>
            <person name="Maurer-Alcala X.X."/>
            <person name="Katz L.A."/>
            <person name="Lahr D.J.G."/>
        </authorList>
    </citation>
    <scope>NUCLEOTIDE SEQUENCE</scope>
</reference>
<proteinExistence type="inferred from homology"/>
<organism evidence="9">
    <name type="scientific">Arcella intermedia</name>
    <dbReference type="NCBI Taxonomy" id="1963864"/>
    <lineage>
        <taxon>Eukaryota</taxon>
        <taxon>Amoebozoa</taxon>
        <taxon>Tubulinea</taxon>
        <taxon>Elardia</taxon>
        <taxon>Arcellinida</taxon>
        <taxon>Sphaerothecina</taxon>
        <taxon>Arcellidae</taxon>
        <taxon>Arcella</taxon>
    </lineage>
</organism>
<dbReference type="PIRSF" id="PIRSF016089">
    <property type="entry name" value="SPC22"/>
    <property type="match status" value="1"/>
</dbReference>
<protein>
    <recommendedName>
        <fullName evidence="8">Signal peptidase complex subunit 3</fullName>
    </recommendedName>
</protein>
<dbReference type="PROSITE" id="PS51257">
    <property type="entry name" value="PROKAR_LIPOPROTEIN"/>
    <property type="match status" value="1"/>
</dbReference>
<evidence type="ECO:0000256" key="6">
    <source>
        <dbReference type="ARBA" id="ARBA00022989"/>
    </source>
</evidence>
<dbReference type="GO" id="GO:0006465">
    <property type="term" value="P:signal peptide processing"/>
    <property type="evidence" value="ECO:0007669"/>
    <property type="project" value="InterPro"/>
</dbReference>
<keyword evidence="4" id="KW-0256">Endoplasmic reticulum</keyword>
<evidence type="ECO:0000256" key="8">
    <source>
        <dbReference type="ARBA" id="ARBA00029556"/>
    </source>
</evidence>
<keyword evidence="7" id="KW-0472">Membrane</keyword>
<accession>A0A6B2LLZ5</accession>
<keyword evidence="6" id="KW-1133">Transmembrane helix</keyword>
<dbReference type="GO" id="GO:0045047">
    <property type="term" value="P:protein targeting to ER"/>
    <property type="evidence" value="ECO:0007669"/>
    <property type="project" value="TreeGrafter"/>
</dbReference>
<evidence type="ECO:0000256" key="5">
    <source>
        <dbReference type="ARBA" id="ARBA00022968"/>
    </source>
</evidence>
<dbReference type="EMBL" id="GIBP01008881">
    <property type="protein sequence ID" value="NDV37850.1"/>
    <property type="molecule type" value="Transcribed_RNA"/>
</dbReference>
<evidence type="ECO:0000313" key="9">
    <source>
        <dbReference type="EMBL" id="NDV37850.1"/>
    </source>
</evidence>